<keyword evidence="2" id="KW-1185">Reference proteome</keyword>
<evidence type="ECO:0000313" key="1">
    <source>
        <dbReference type="EMBL" id="KAL1199799.1"/>
    </source>
</evidence>
<sequence length="127" mass="14225">MGTAEGNNSVRVSWANLTLGKDEGGLGMRDISAWNRASSLKLIWLLFFQPNSIWATCFRHQVLEDELSKFWIINQNSLGSLINSLSKENLSMVGFGKKNNQFFQLSPLAHVPHSLTLPTRPSLSYTT</sequence>
<comment type="caution">
    <text evidence="1">The sequence shown here is derived from an EMBL/GenBank/DDBJ whole genome shotgun (WGS) entry which is preliminary data.</text>
</comment>
<proteinExistence type="predicted"/>
<organism evidence="1 2">
    <name type="scientific">Cardamine amara subsp. amara</name>
    <dbReference type="NCBI Taxonomy" id="228776"/>
    <lineage>
        <taxon>Eukaryota</taxon>
        <taxon>Viridiplantae</taxon>
        <taxon>Streptophyta</taxon>
        <taxon>Embryophyta</taxon>
        <taxon>Tracheophyta</taxon>
        <taxon>Spermatophyta</taxon>
        <taxon>Magnoliopsida</taxon>
        <taxon>eudicotyledons</taxon>
        <taxon>Gunneridae</taxon>
        <taxon>Pentapetalae</taxon>
        <taxon>rosids</taxon>
        <taxon>malvids</taxon>
        <taxon>Brassicales</taxon>
        <taxon>Brassicaceae</taxon>
        <taxon>Cardamineae</taxon>
        <taxon>Cardamine</taxon>
    </lineage>
</organism>
<dbReference type="Proteomes" id="UP001558713">
    <property type="component" value="Unassembled WGS sequence"/>
</dbReference>
<evidence type="ECO:0000313" key="2">
    <source>
        <dbReference type="Proteomes" id="UP001558713"/>
    </source>
</evidence>
<gene>
    <name evidence="1" type="ORF">V5N11_013061</name>
</gene>
<reference evidence="1 2" key="1">
    <citation type="submission" date="2024-04" db="EMBL/GenBank/DDBJ databases">
        <title>Genome assembly C_amara_ONT_v2.</title>
        <authorList>
            <person name="Yant L."/>
            <person name="Moore C."/>
            <person name="Slenker M."/>
        </authorList>
    </citation>
    <scope>NUCLEOTIDE SEQUENCE [LARGE SCALE GENOMIC DNA]</scope>
    <source>
        <tissue evidence="1">Leaf</tissue>
    </source>
</reference>
<name>A0ABD1A7I6_CARAN</name>
<dbReference type="AlphaFoldDB" id="A0ABD1A7I6"/>
<protein>
    <submittedName>
        <fullName evidence="1">Uncharacterized protein</fullName>
    </submittedName>
</protein>
<accession>A0ABD1A7I6</accession>
<dbReference type="EMBL" id="JBANAX010000637">
    <property type="protein sequence ID" value="KAL1199799.1"/>
    <property type="molecule type" value="Genomic_DNA"/>
</dbReference>